<keyword evidence="2" id="KW-0812">Transmembrane</keyword>
<reference evidence="5" key="1">
    <citation type="submission" date="2020-06" db="EMBL/GenBank/DDBJ databases">
        <authorList>
            <consortium name="Plant Systems Biology data submission"/>
        </authorList>
    </citation>
    <scope>NUCLEOTIDE SEQUENCE</scope>
    <source>
        <strain evidence="5">D6</strain>
    </source>
</reference>
<name>A0A9N8E0G4_9STRA</name>
<dbReference type="InterPro" id="IPR011009">
    <property type="entry name" value="Kinase-like_dom_sf"/>
</dbReference>
<dbReference type="OrthoDB" id="427480at2759"/>
<sequence>MVILLALLLLLLLSSSCHFPCCSAFVPSTSLAVKPDWSKQEQRLRRLKMPPLLDPSSSAGHDVVDSQACNGYWCLLFGGGKQHAGMLPTAMASGTSSFLTTSWKNKSSLVTTLVTILLLCAATMFYMHVLNPSFGRGMQRIFQFWTSVTPWIVEYKSIQWNLRRLPPETNQHRMKAFHQKTAPKAIALVQRMGGIYVKMGQVLSTIGVGILHDDYIQALRPLQDGIPPRPIQEMAAIFQQSTGQRIEDVFEWMDSSPIGAASIGQAHKAVLKKNNPNDPDDVVIVKIQYPQVAEQFTADLNNLELCLKIVQPGCDDMMRGLRERHSRELDFREEAQHLRECADNMKRHQLEPAHIRIPMVRNETGLCTQHVLVMEYLQGTTLHAAIAQEQDRMARALGQEGGGDALREFILEQIGEHLEQTHAHDENDTHHHDNKGGGDWSAISAGGGADLNPLQRIAMGPVGAAVFRTYVGVRNGLDNLRQGVVDVLLLPSTEHRQKRRQQRQQRRPIHHNMGKILKTLVHVHGLQILRDGVYNADPHPGNVLILPDGRLGLIDYGMVGRVTNEQRKSIAKTILALHKHDKQAVTDIYKEAGYRASWKEGNVLDDVHILHRFASFHFDRFDLSPVHVLAKDTADEDEQQRQADHNKMHHKNNKEHHGKHQFHLPRFRHPRKPMNVLTVLETTIEQSVPDWVEQGRRLAGLLCGVSLQAGRPLSLAKEWHAIAEDVMQEPDEGMENNSADQQVQ</sequence>
<accession>A0A9N8E0G4</accession>
<evidence type="ECO:0000256" key="1">
    <source>
        <dbReference type="SAM" id="MobiDB-lite"/>
    </source>
</evidence>
<gene>
    <name evidence="5" type="ORF">SEMRO_522_G159680.1</name>
</gene>
<evidence type="ECO:0000313" key="5">
    <source>
        <dbReference type="EMBL" id="CAB9512182.1"/>
    </source>
</evidence>
<proteinExistence type="predicted"/>
<dbReference type="InterPro" id="IPR004147">
    <property type="entry name" value="ABC1_dom"/>
</dbReference>
<feature type="region of interest" description="Disordered" evidence="1">
    <location>
        <begin position="633"/>
        <end position="662"/>
    </location>
</feature>
<feature type="domain" description="ABC1 atypical kinase-like" evidence="4">
    <location>
        <begin position="511"/>
        <end position="587"/>
    </location>
</feature>
<keyword evidence="2" id="KW-1133">Transmembrane helix</keyword>
<dbReference type="EMBL" id="CAICTM010000521">
    <property type="protein sequence ID" value="CAB9512182.1"/>
    <property type="molecule type" value="Genomic_DNA"/>
</dbReference>
<feature type="domain" description="ABC1 atypical kinase-like" evidence="4">
    <location>
        <begin position="222"/>
        <end position="391"/>
    </location>
</feature>
<evidence type="ECO:0000256" key="3">
    <source>
        <dbReference type="SAM" id="SignalP"/>
    </source>
</evidence>
<keyword evidence="3" id="KW-0732">Signal</keyword>
<feature type="chain" id="PRO_5040169372" evidence="3">
    <location>
        <begin position="25"/>
        <end position="744"/>
    </location>
</feature>
<evidence type="ECO:0000256" key="2">
    <source>
        <dbReference type="SAM" id="Phobius"/>
    </source>
</evidence>
<dbReference type="AlphaFoldDB" id="A0A9N8E0G4"/>
<dbReference type="Proteomes" id="UP001153069">
    <property type="component" value="Unassembled WGS sequence"/>
</dbReference>
<evidence type="ECO:0000313" key="6">
    <source>
        <dbReference type="Proteomes" id="UP001153069"/>
    </source>
</evidence>
<dbReference type="PANTHER" id="PTHR43173">
    <property type="entry name" value="ABC1 FAMILY PROTEIN"/>
    <property type="match status" value="1"/>
</dbReference>
<keyword evidence="2" id="KW-0472">Membrane</keyword>
<dbReference type="PANTHER" id="PTHR43173:SF34">
    <property type="entry name" value="ABC1 ATYPICAL KINASE-LIKE DOMAIN-CONTAINING PROTEIN"/>
    <property type="match status" value="1"/>
</dbReference>
<protein>
    <submittedName>
        <fullName evidence="5">ABC1 family protein MCP2</fullName>
    </submittedName>
</protein>
<dbReference type="InterPro" id="IPR051130">
    <property type="entry name" value="Mito_struct-func_regulator"/>
</dbReference>
<comment type="caution">
    <text evidence="5">The sequence shown here is derived from an EMBL/GenBank/DDBJ whole genome shotgun (WGS) entry which is preliminary data.</text>
</comment>
<dbReference type="CDD" id="cd05121">
    <property type="entry name" value="ABC1_ADCK3-like"/>
    <property type="match status" value="1"/>
</dbReference>
<feature type="transmembrane region" description="Helical" evidence="2">
    <location>
        <begin position="109"/>
        <end position="130"/>
    </location>
</feature>
<dbReference type="Pfam" id="PF03109">
    <property type="entry name" value="ABC1"/>
    <property type="match status" value="2"/>
</dbReference>
<keyword evidence="6" id="KW-1185">Reference proteome</keyword>
<feature type="compositionally biased region" description="Basic residues" evidence="1">
    <location>
        <begin position="647"/>
        <end position="662"/>
    </location>
</feature>
<dbReference type="SUPFAM" id="SSF56112">
    <property type="entry name" value="Protein kinase-like (PK-like)"/>
    <property type="match status" value="1"/>
</dbReference>
<feature type="compositionally biased region" description="Basic and acidic residues" evidence="1">
    <location>
        <begin position="633"/>
        <end position="646"/>
    </location>
</feature>
<organism evidence="5 6">
    <name type="scientific">Seminavis robusta</name>
    <dbReference type="NCBI Taxonomy" id="568900"/>
    <lineage>
        <taxon>Eukaryota</taxon>
        <taxon>Sar</taxon>
        <taxon>Stramenopiles</taxon>
        <taxon>Ochrophyta</taxon>
        <taxon>Bacillariophyta</taxon>
        <taxon>Bacillariophyceae</taxon>
        <taxon>Bacillariophycidae</taxon>
        <taxon>Naviculales</taxon>
        <taxon>Naviculaceae</taxon>
        <taxon>Seminavis</taxon>
    </lineage>
</organism>
<feature type="signal peptide" evidence="3">
    <location>
        <begin position="1"/>
        <end position="24"/>
    </location>
</feature>
<evidence type="ECO:0000259" key="4">
    <source>
        <dbReference type="Pfam" id="PF03109"/>
    </source>
</evidence>